<evidence type="ECO:0000313" key="9">
    <source>
        <dbReference type="Proteomes" id="UP000192247"/>
    </source>
</evidence>
<keyword evidence="4" id="KW-0732">Signal</keyword>
<dbReference type="GO" id="GO:0046900">
    <property type="term" value="P:tetrahydrofolylpolyglutamate metabolic process"/>
    <property type="evidence" value="ECO:0007669"/>
    <property type="project" value="TreeGrafter"/>
</dbReference>
<dbReference type="PROSITE" id="PS51275">
    <property type="entry name" value="PEPTIDASE_C26_GGH"/>
    <property type="match status" value="1"/>
</dbReference>
<evidence type="ECO:0000256" key="1">
    <source>
        <dbReference type="ARBA" id="ARBA00004239"/>
    </source>
</evidence>
<dbReference type="InParanoid" id="A0A1V9XY46"/>
<feature type="active site" evidence="7">
    <location>
        <position position="293"/>
    </location>
</feature>
<organism evidence="8 9">
    <name type="scientific">Tropilaelaps mercedesae</name>
    <dbReference type="NCBI Taxonomy" id="418985"/>
    <lineage>
        <taxon>Eukaryota</taxon>
        <taxon>Metazoa</taxon>
        <taxon>Ecdysozoa</taxon>
        <taxon>Arthropoda</taxon>
        <taxon>Chelicerata</taxon>
        <taxon>Arachnida</taxon>
        <taxon>Acari</taxon>
        <taxon>Parasitiformes</taxon>
        <taxon>Mesostigmata</taxon>
        <taxon>Gamasina</taxon>
        <taxon>Dermanyssoidea</taxon>
        <taxon>Laelapidae</taxon>
        <taxon>Tropilaelaps</taxon>
    </lineage>
</organism>
<proteinExistence type="inferred from homology"/>
<dbReference type="STRING" id="418985.A0A1V9XY46"/>
<dbReference type="PANTHER" id="PTHR11315">
    <property type="entry name" value="PROTEASE FAMILY C26 GAMMA-GLUTAMYL HYDROLASE"/>
    <property type="match status" value="1"/>
</dbReference>
<evidence type="ECO:0000313" key="8">
    <source>
        <dbReference type="EMBL" id="OQR78389.1"/>
    </source>
</evidence>
<comment type="catalytic activity">
    <reaction evidence="7">
        <text>(6S)-5,6,7,8-tetrahydrofolyl-(gamma-L-Glu)(n) + (n-1) H2O = (6S)-5,6,7,8-tetrahydrofolate + (n-1) L-glutamate</text>
        <dbReference type="Rhea" id="RHEA:56784"/>
        <dbReference type="Rhea" id="RHEA-COMP:14738"/>
        <dbReference type="ChEBI" id="CHEBI:15377"/>
        <dbReference type="ChEBI" id="CHEBI:29985"/>
        <dbReference type="ChEBI" id="CHEBI:57453"/>
        <dbReference type="ChEBI" id="CHEBI:141005"/>
        <dbReference type="EC" id="3.4.19.9"/>
    </reaction>
</comment>
<reference evidence="8 9" key="1">
    <citation type="journal article" date="2017" name="Gigascience">
        <title>Draft genome of the honey bee ectoparasitic mite, Tropilaelaps mercedesae, is shaped by the parasitic life history.</title>
        <authorList>
            <person name="Dong X."/>
            <person name="Armstrong S.D."/>
            <person name="Xia D."/>
            <person name="Makepeace B.L."/>
            <person name="Darby A.C."/>
            <person name="Kadowaki T."/>
        </authorList>
    </citation>
    <scope>NUCLEOTIDE SEQUENCE [LARGE SCALE GENOMIC DNA]</scope>
    <source>
        <strain evidence="8">Wuxi-XJTLU</strain>
    </source>
</reference>
<keyword evidence="5 7" id="KW-0378">Hydrolase</keyword>
<dbReference type="FunCoup" id="A0A1V9XY46">
    <property type="interactions" value="176"/>
</dbReference>
<evidence type="ECO:0000256" key="2">
    <source>
        <dbReference type="ARBA" id="ARBA00011083"/>
    </source>
</evidence>
<accession>A0A1V9XY46</accession>
<dbReference type="EMBL" id="MNPL01002285">
    <property type="protein sequence ID" value="OQR78389.1"/>
    <property type="molecule type" value="Genomic_DNA"/>
</dbReference>
<gene>
    <name evidence="8" type="ORF">BIW11_06441</name>
</gene>
<evidence type="ECO:0000256" key="7">
    <source>
        <dbReference type="PROSITE-ProRule" id="PRU00607"/>
    </source>
</evidence>
<evidence type="ECO:0000256" key="4">
    <source>
        <dbReference type="ARBA" id="ARBA00022729"/>
    </source>
</evidence>
<comment type="caution">
    <text evidence="8">The sequence shown here is derived from an EMBL/GenBank/DDBJ whole genome shotgun (WGS) entry which is preliminary data.</text>
</comment>
<dbReference type="InterPro" id="IPR029062">
    <property type="entry name" value="Class_I_gatase-like"/>
</dbReference>
<feature type="active site" description="Nucleophile" evidence="6 7">
    <location>
        <position position="183"/>
    </location>
</feature>
<sequence length="369" mass="42246">MSKGVTQVIALLSAFSNYSNSSLSHIKVVRNFDQTNKPSLHIYTMMLHCRQGSRCLRNLFVIIVVGGVAAQVFARHNELDLNERPIIGILTQEYIGKPWDQIPYIAASYVKFVESGGARVVPVHINRDREYYENIVSQLNGVLFPGGDADVHDSGYGRAGRLIYEYAREHNKANDYFPLWGTCNGFEMLVYLSVDDYVLKRCDSKNQAQPLLSLQTVGSRLFGSGMTPDVADYLTNMNTTVNFHEWCLTPENFTERGVNRMYNSLAEGKDNKDLRFIAAIEAKAFPFYGVQFHPEKTLFEWTIKQSCENIPHTSEATRVSQYFAEFFVNEARKSKHRMSEDQFSREAIYNNAPQYTQNQSVFTQIYFFN</sequence>
<dbReference type="GO" id="GO:0005773">
    <property type="term" value="C:vacuole"/>
    <property type="evidence" value="ECO:0007669"/>
    <property type="project" value="TreeGrafter"/>
</dbReference>
<protein>
    <recommendedName>
        <fullName evidence="7">folate gamma-glutamyl hydrolase</fullName>
        <ecNumber evidence="7">3.4.19.9</ecNumber>
    </recommendedName>
</protein>
<dbReference type="EC" id="3.4.19.9" evidence="7"/>
<dbReference type="GO" id="GO:0034722">
    <property type="term" value="F:gamma-glutamyl-peptidase activity"/>
    <property type="evidence" value="ECO:0007669"/>
    <property type="project" value="UniProtKB-UniRule"/>
</dbReference>
<dbReference type="Proteomes" id="UP000192247">
    <property type="component" value="Unassembled WGS sequence"/>
</dbReference>
<dbReference type="FunFam" id="3.40.50.880:FF:000024">
    <property type="entry name" value="Folate gamma-glutamyl hydrolase"/>
    <property type="match status" value="1"/>
</dbReference>
<dbReference type="InterPro" id="IPR015527">
    <property type="entry name" value="Pept_C26_g-glut_hydrolase"/>
</dbReference>
<dbReference type="Gene3D" id="3.40.50.880">
    <property type="match status" value="1"/>
</dbReference>
<comment type="subcellular location">
    <subcellularLocation>
        <location evidence="1">Secreted</location>
        <location evidence="1">Extracellular space</location>
    </subcellularLocation>
</comment>
<keyword evidence="9" id="KW-1185">Reference proteome</keyword>
<evidence type="ECO:0000256" key="6">
    <source>
        <dbReference type="PIRSR" id="PIRSR615527-1"/>
    </source>
</evidence>
<dbReference type="Pfam" id="PF07722">
    <property type="entry name" value="Peptidase_C26"/>
    <property type="match status" value="1"/>
</dbReference>
<name>A0A1V9XY46_9ACAR</name>
<dbReference type="SUPFAM" id="SSF52317">
    <property type="entry name" value="Class I glutamine amidotransferase-like"/>
    <property type="match status" value="1"/>
</dbReference>
<dbReference type="PANTHER" id="PTHR11315:SF0">
    <property type="entry name" value="FOLATE GAMMA-GLUTAMYL HYDROLASE"/>
    <property type="match status" value="1"/>
</dbReference>
<dbReference type="InterPro" id="IPR011697">
    <property type="entry name" value="Peptidase_C26"/>
</dbReference>
<dbReference type="GO" id="GO:0005576">
    <property type="term" value="C:extracellular region"/>
    <property type="evidence" value="ECO:0007669"/>
    <property type="project" value="UniProtKB-SubCell"/>
</dbReference>
<comment type="similarity">
    <text evidence="2">Belongs to the peptidase C26 family.</text>
</comment>
<dbReference type="AlphaFoldDB" id="A0A1V9XY46"/>
<evidence type="ECO:0000256" key="3">
    <source>
        <dbReference type="ARBA" id="ARBA00022525"/>
    </source>
</evidence>
<keyword evidence="3" id="KW-0964">Secreted</keyword>
<feature type="active site" description="Proton donor" evidence="6">
    <location>
        <position position="293"/>
    </location>
</feature>
<dbReference type="OrthoDB" id="64220at2759"/>
<dbReference type="PROSITE" id="PS51273">
    <property type="entry name" value="GATASE_TYPE_1"/>
    <property type="match status" value="1"/>
</dbReference>
<evidence type="ECO:0000256" key="5">
    <source>
        <dbReference type="ARBA" id="ARBA00022801"/>
    </source>
</evidence>